<protein>
    <submittedName>
        <fullName evidence="1">Uncharacterized protein</fullName>
    </submittedName>
</protein>
<organism evidence="1 2">
    <name type="scientific">Exiguobacterium oxidotolerans</name>
    <dbReference type="NCBI Taxonomy" id="223958"/>
    <lineage>
        <taxon>Bacteria</taxon>
        <taxon>Bacillati</taxon>
        <taxon>Bacillota</taxon>
        <taxon>Bacilli</taxon>
        <taxon>Bacillales</taxon>
        <taxon>Bacillales Family XII. Incertae Sedis</taxon>
        <taxon>Exiguobacterium</taxon>
    </lineage>
</organism>
<dbReference type="AlphaFoldDB" id="A0A653IHL6"/>
<dbReference type="Proteomes" id="UP000439752">
    <property type="component" value="Unassembled WGS sequence"/>
</dbReference>
<accession>A0A653IHL6</accession>
<proteinExistence type="predicted"/>
<keyword evidence="2" id="KW-1185">Reference proteome</keyword>
<dbReference type="RefSeq" id="WP_029333473.1">
    <property type="nucleotide sequence ID" value="NZ_LR732308.1"/>
</dbReference>
<evidence type="ECO:0000313" key="1">
    <source>
        <dbReference type="EMBL" id="VWX38799.1"/>
    </source>
</evidence>
<reference evidence="1 2" key="1">
    <citation type="submission" date="2019-10" db="EMBL/GenBank/DDBJ databases">
        <authorList>
            <person name="Karimi E."/>
        </authorList>
    </citation>
    <scope>NUCLEOTIDE SEQUENCE [LARGE SCALE GENOMIC DNA]</scope>
    <source>
        <strain evidence="1">Exiguobacterium sp. 9Y</strain>
    </source>
</reference>
<evidence type="ECO:0000313" key="2">
    <source>
        <dbReference type="Proteomes" id="UP000439752"/>
    </source>
</evidence>
<sequence length="140" mass="16103">MRTITSTGERKKTSWILNIGSQPKLKTDGVIETSMDHERRILFQQWSIPTTETLIFRFKQQFPNHLCENGYDVYGAAAFDEQVVELISNWFIELVTVLTAIQRTKGIHHVHIKGGVAKRTDFLPTIRRTCRALESTLDIT</sequence>
<gene>
    <name evidence="1" type="ORF">EXIGUO9Y_90020</name>
</gene>
<name>A0A653IHL6_9BACL</name>
<dbReference type="EMBL" id="CABWKQ010000059">
    <property type="protein sequence ID" value="VWX38799.1"/>
    <property type="molecule type" value="Genomic_DNA"/>
</dbReference>